<evidence type="ECO:0000313" key="8">
    <source>
        <dbReference type="Proteomes" id="UP000321301"/>
    </source>
</evidence>
<evidence type="ECO:0000259" key="6">
    <source>
        <dbReference type="Pfam" id="PF14509"/>
    </source>
</evidence>
<dbReference type="Gene3D" id="3.20.20.70">
    <property type="entry name" value="Aldolase class I"/>
    <property type="match status" value="1"/>
</dbReference>
<dbReference type="Pfam" id="PF10566">
    <property type="entry name" value="Glyco_hydro_97"/>
    <property type="match status" value="1"/>
</dbReference>
<dbReference type="Pfam" id="PF14508">
    <property type="entry name" value="GH97_N"/>
    <property type="match status" value="1"/>
</dbReference>
<dbReference type="PANTHER" id="PTHR35803">
    <property type="entry name" value="GLUCAN 1,4-ALPHA-GLUCOSIDASE SUSB-RELATED"/>
    <property type="match status" value="1"/>
</dbReference>
<dbReference type="Gene3D" id="2.70.98.10">
    <property type="match status" value="1"/>
</dbReference>
<dbReference type="EMBL" id="BJYV01000001">
    <property type="protein sequence ID" value="GEO19714.1"/>
    <property type="molecule type" value="Genomic_DNA"/>
</dbReference>
<dbReference type="InterPro" id="IPR013785">
    <property type="entry name" value="Aldolase_TIM"/>
</dbReference>
<comment type="cofactor">
    <cofactor evidence="1">
        <name>Ca(2+)</name>
        <dbReference type="ChEBI" id="CHEBI:29108"/>
    </cofactor>
</comment>
<keyword evidence="3" id="KW-0106">Calcium</keyword>
<gene>
    <name evidence="7" type="ORF">CQA01_02480</name>
</gene>
<comment type="caution">
    <text evidence="7">The sequence shown here is derived from an EMBL/GenBank/DDBJ whole genome shotgun (WGS) entry which is preliminary data.</text>
</comment>
<dbReference type="InterPro" id="IPR014718">
    <property type="entry name" value="GH-type_carb-bd"/>
</dbReference>
<dbReference type="AlphaFoldDB" id="A0A512C670"/>
<evidence type="ECO:0000313" key="7">
    <source>
        <dbReference type="EMBL" id="GEO19714.1"/>
    </source>
</evidence>
<sequence>MKIKISVILFLLGLVSCSDQIDFQLFSPSGELKINVSNLNNSSAFTLINGSDTILTSSKIGLKINGLSFAENVSFRDFKKSEIDETWETIIGKQTTVNNHYNEYKWKVANNKQSSLFYEIVFRVYDKGFAYRYVFPSETIQDSIKIDKELTSLNFREDYTYWAYNGEKHNVGPVLRAEKSIKEVQIPMVMQFHDDRFMAIHEAEITEFAPFSIAASSKDKSLGFNIAYSKRNKSFKTSWRAFMLGEKVGDLVESDLLVNLNEPNKIIDPSWIKGGKSLWDWRVLGYTTEDGFEYQLNTESHKRMIDFAAENNIQYLLIDADWYGDEFNESSDPTTTREGVDIEECMQYAAEKNIGIILYLNDVGAKKFGLERVLKQFSEWGAMGVKYGFMKGGPEEKVKNTRVIVALCAKYKLMVDFHDNPIPPSGDRRTWPNLITKEFGHAQGDAKYSHFPETAVNQVLINQIAGPLDMTNGWFDLNSAHMGRPKVFEELPGTVVAEVAKLITIYSGWMVLPDSPEAYLNKEDLFDCIRNMPAQFDGYKVLDAVLDNYVSIARKAGDDWFVGSLTNREARAITLDLSFLSEDEKYEAILYEDAEDSDFLTKKESYTIRRQSVNAKTKLVVRMGKGGGHVMHIKRISSEDE</sequence>
<evidence type="ECO:0000256" key="3">
    <source>
        <dbReference type="ARBA" id="ARBA00022837"/>
    </source>
</evidence>
<proteinExistence type="predicted"/>
<evidence type="ECO:0000256" key="2">
    <source>
        <dbReference type="ARBA" id="ARBA00011245"/>
    </source>
</evidence>
<dbReference type="InterPro" id="IPR019563">
    <property type="entry name" value="GH97_catalytic"/>
</dbReference>
<reference evidence="7 8" key="1">
    <citation type="submission" date="2019-07" db="EMBL/GenBank/DDBJ databases">
        <title>Whole genome shotgun sequence of Cyclobacterium qasimii NBRC 106168.</title>
        <authorList>
            <person name="Hosoyama A."/>
            <person name="Uohara A."/>
            <person name="Ohji S."/>
            <person name="Ichikawa N."/>
        </authorList>
    </citation>
    <scope>NUCLEOTIDE SEQUENCE [LARGE SCALE GENOMIC DNA]</scope>
    <source>
        <strain evidence="7 8">NBRC 106168</strain>
    </source>
</reference>
<dbReference type="PROSITE" id="PS51257">
    <property type="entry name" value="PROKAR_LIPOPROTEIN"/>
    <property type="match status" value="1"/>
</dbReference>
<feature type="domain" description="Glycosyl-hydrolase 97 C-terminal oligomerisation" evidence="6">
    <location>
        <begin position="536"/>
        <end position="634"/>
    </location>
</feature>
<comment type="subunit">
    <text evidence="2">Monomer.</text>
</comment>
<accession>A0A512C670</accession>
<feature type="domain" description="Glycosyl-hydrolase 97 catalytic" evidence="4">
    <location>
        <begin position="282"/>
        <end position="438"/>
    </location>
</feature>
<dbReference type="InterPro" id="IPR029483">
    <property type="entry name" value="GH97_C"/>
</dbReference>
<evidence type="ECO:0000259" key="5">
    <source>
        <dbReference type="Pfam" id="PF14508"/>
    </source>
</evidence>
<dbReference type="GO" id="GO:0030246">
    <property type="term" value="F:carbohydrate binding"/>
    <property type="evidence" value="ECO:0007669"/>
    <property type="project" value="InterPro"/>
</dbReference>
<evidence type="ECO:0000259" key="4">
    <source>
        <dbReference type="Pfam" id="PF10566"/>
    </source>
</evidence>
<dbReference type="RefSeq" id="WP_020889821.1">
    <property type="nucleotide sequence ID" value="NZ_BJYV01000001.1"/>
</dbReference>
<name>A0A512C670_9BACT</name>
<dbReference type="SUPFAM" id="SSF51445">
    <property type="entry name" value="(Trans)glycosidases"/>
    <property type="match status" value="1"/>
</dbReference>
<dbReference type="InterPro" id="IPR052720">
    <property type="entry name" value="Glycosyl_hydrolase_97"/>
</dbReference>
<dbReference type="InterPro" id="IPR029486">
    <property type="entry name" value="GH97_N"/>
</dbReference>
<organism evidence="7 8">
    <name type="scientific">Cyclobacterium qasimii</name>
    <dbReference type="NCBI Taxonomy" id="1350429"/>
    <lineage>
        <taxon>Bacteria</taxon>
        <taxon>Pseudomonadati</taxon>
        <taxon>Bacteroidota</taxon>
        <taxon>Cytophagia</taxon>
        <taxon>Cytophagales</taxon>
        <taxon>Cyclobacteriaceae</taxon>
        <taxon>Cyclobacterium</taxon>
    </lineage>
</organism>
<dbReference type="InterPro" id="IPR017853">
    <property type="entry name" value="GH"/>
</dbReference>
<dbReference type="Pfam" id="PF14509">
    <property type="entry name" value="GH97_C"/>
    <property type="match status" value="1"/>
</dbReference>
<keyword evidence="8" id="KW-1185">Reference proteome</keyword>
<dbReference type="Proteomes" id="UP000321301">
    <property type="component" value="Unassembled WGS sequence"/>
</dbReference>
<evidence type="ECO:0000256" key="1">
    <source>
        <dbReference type="ARBA" id="ARBA00001913"/>
    </source>
</evidence>
<protein>
    <submittedName>
        <fullName evidence="7">Alpha-glucosidase</fullName>
    </submittedName>
</protein>
<feature type="domain" description="Glycosyl-hydrolase 97 N-terminal" evidence="5">
    <location>
        <begin position="26"/>
        <end position="263"/>
    </location>
</feature>